<feature type="binding site" evidence="6">
    <location>
        <begin position="129"/>
        <end position="136"/>
    </location>
    <ligand>
        <name>ATP</name>
        <dbReference type="ChEBI" id="CHEBI:30616"/>
    </ligand>
</feature>
<keyword evidence="1 6" id="KW-0479">Metal-binding</keyword>
<keyword evidence="2 6" id="KW-0547">Nucleotide-binding</keyword>
<dbReference type="GO" id="GO:0051539">
    <property type="term" value="F:4 iron, 4 sulfur cluster binding"/>
    <property type="evidence" value="ECO:0007669"/>
    <property type="project" value="TreeGrafter"/>
</dbReference>
<sequence length="369" mass="39937">MLTEQRILDALKEVKDPELNKSLVELNMIRDIQVDQDNNVGLTVVLTISGCPLKATIEKDVVNKLKEIGANQVKVTFGSMTDQERAALAQRLRQEAGAGPGAQSGQGQPPLSPLLAPDSKTQFIAVTSGKGGVGKSTVTVNLAKALARMGKKVGVIDADIYGFSVPDMMGIDQRPTVIDDMILPVEKHGVKVMSMGFFVEDNSPVIWRGPMLGKMLRNFFSQVHWGELEYMILDLPPGTGDVALDVHTLIPQSKEIIVTTPHATAAFVAARAGAMAIKTKHEILGVVENMAYYQLPDGSKDYIFGRGGGQKLAEVLKTELLAQVPLGQPDQQADVDNPSPSIYPEDSVIGQIYARMAEKIVQRLEVQAK</sequence>
<dbReference type="Gene3D" id="3.40.50.300">
    <property type="entry name" value="P-loop containing nucleotide triphosphate hydrolases"/>
    <property type="match status" value="1"/>
</dbReference>
<accession>F5L9J1</accession>
<dbReference type="Pfam" id="PF10609">
    <property type="entry name" value="ParA"/>
    <property type="match status" value="1"/>
</dbReference>
<evidence type="ECO:0000313" key="12">
    <source>
        <dbReference type="Proteomes" id="UP000825179"/>
    </source>
</evidence>
<dbReference type="GO" id="GO:0016226">
    <property type="term" value="P:iron-sulfur cluster assembly"/>
    <property type="evidence" value="ECO:0007669"/>
    <property type="project" value="InterPro"/>
</dbReference>
<dbReference type="SUPFAM" id="SSF52540">
    <property type="entry name" value="P-loop containing nucleoside triphosphate hydrolases"/>
    <property type="match status" value="1"/>
</dbReference>
<keyword evidence="3 6" id="KW-0067">ATP-binding</keyword>
<feature type="region of interest" description="Disordered" evidence="7">
    <location>
        <begin position="93"/>
        <end position="114"/>
    </location>
</feature>
<dbReference type="InterPro" id="IPR044304">
    <property type="entry name" value="NUBPL-like"/>
</dbReference>
<dbReference type="InterPro" id="IPR019591">
    <property type="entry name" value="Mrp/NBP35_ATP-bd"/>
</dbReference>
<dbReference type="FunFam" id="3.40.50.300:FF:001099">
    <property type="entry name" value="Iron-sulfur cluster carrier protein"/>
    <property type="match status" value="1"/>
</dbReference>
<keyword evidence="4 6" id="KW-0408">Iron</keyword>
<dbReference type="Gene3D" id="3.30.300.130">
    <property type="entry name" value="Fe-S cluster assembly (FSCA)"/>
    <property type="match status" value="1"/>
</dbReference>
<feature type="compositionally biased region" description="Low complexity" evidence="7">
    <location>
        <begin position="105"/>
        <end position="114"/>
    </location>
</feature>
<evidence type="ECO:0000256" key="1">
    <source>
        <dbReference type="ARBA" id="ARBA00022723"/>
    </source>
</evidence>
<dbReference type="CDD" id="cd02037">
    <property type="entry name" value="Mrp_NBP35"/>
    <property type="match status" value="1"/>
</dbReference>
<dbReference type="AlphaFoldDB" id="F5L9J1"/>
<evidence type="ECO:0000256" key="2">
    <source>
        <dbReference type="ARBA" id="ARBA00022741"/>
    </source>
</evidence>
<dbReference type="InterPro" id="IPR027417">
    <property type="entry name" value="P-loop_NTPase"/>
</dbReference>
<evidence type="ECO:0000313" key="9">
    <source>
        <dbReference type="EMBL" id="EGL81978.1"/>
    </source>
</evidence>
<dbReference type="PANTHER" id="PTHR42961">
    <property type="entry name" value="IRON-SULFUR PROTEIN NUBPL"/>
    <property type="match status" value="1"/>
</dbReference>
<evidence type="ECO:0000256" key="6">
    <source>
        <dbReference type="HAMAP-Rule" id="MF_02040"/>
    </source>
</evidence>
<dbReference type="KEGG" id="cthu:HUR95_03410"/>
<reference evidence="10 12" key="2">
    <citation type="journal article" date="2020" name="Extremophiles">
        <title>Genomic analysis of Caldalkalibacillus thermarum TA2.A1 reveals aerobic alkaliphilic metabolism and evolutionary hallmarks linking alkaliphilic bacteria and plant life.</title>
        <authorList>
            <person name="de Jong S.I."/>
            <person name="van den Broek M.A."/>
            <person name="Merkel A.Y."/>
            <person name="de la Torre Cortes P."/>
            <person name="Kalamorz F."/>
            <person name="Cook G.M."/>
            <person name="van Loosdrecht M.C.M."/>
            <person name="McMillan D.G.G."/>
        </authorList>
    </citation>
    <scope>NUCLEOTIDE SEQUENCE [LARGE SCALE GENOMIC DNA]</scope>
    <source>
        <strain evidence="10 12">TA2.A1</strain>
    </source>
</reference>
<evidence type="ECO:0000259" key="8">
    <source>
        <dbReference type="Pfam" id="PF01883"/>
    </source>
</evidence>
<protein>
    <recommendedName>
        <fullName evidence="6">Iron-sulfur cluster carrier protein</fullName>
    </recommendedName>
</protein>
<proteinExistence type="inferred from homology"/>
<keyword evidence="5 6" id="KW-0411">Iron-sulfur</keyword>
<evidence type="ECO:0000256" key="4">
    <source>
        <dbReference type="ARBA" id="ARBA00023004"/>
    </source>
</evidence>
<evidence type="ECO:0000313" key="10">
    <source>
        <dbReference type="EMBL" id="QZT34456.1"/>
    </source>
</evidence>
<dbReference type="GO" id="GO:0016887">
    <property type="term" value="F:ATP hydrolysis activity"/>
    <property type="evidence" value="ECO:0007669"/>
    <property type="project" value="UniProtKB-UniRule"/>
</dbReference>
<dbReference type="GO" id="GO:0005524">
    <property type="term" value="F:ATP binding"/>
    <property type="evidence" value="ECO:0007669"/>
    <property type="project" value="UniProtKB-UniRule"/>
</dbReference>
<dbReference type="RefSeq" id="WP_007505890.1">
    <property type="nucleotide sequence ID" value="NZ_AFCE01000158.1"/>
</dbReference>
<comment type="subunit">
    <text evidence="6">Homodimer.</text>
</comment>
<comment type="similarity">
    <text evidence="6">Belongs to the Mrp/NBP35 ATP-binding proteins family.</text>
</comment>
<organism evidence="9 11">
    <name type="scientific">Caldalkalibacillus thermarum (strain TA2.A1)</name>
    <dbReference type="NCBI Taxonomy" id="986075"/>
    <lineage>
        <taxon>Bacteria</taxon>
        <taxon>Bacillati</taxon>
        <taxon>Bacillota</taxon>
        <taxon>Bacilli</taxon>
        <taxon>Bacillales</taxon>
        <taxon>Bacillaceae</taxon>
        <taxon>Caldalkalibacillus</taxon>
    </lineage>
</organism>
<dbReference type="HAMAP" id="MF_02040">
    <property type="entry name" value="Mrp_NBP35"/>
    <property type="match status" value="1"/>
</dbReference>
<reference evidence="9 11" key="1">
    <citation type="journal article" date="2011" name="J. Bacteriol.">
        <title>Draft genome sequence of the thermoalkaliphilic Caldalkalibacillus thermarum strain TA2.A1.</title>
        <authorList>
            <person name="Kalamorz F."/>
            <person name="Keis S."/>
            <person name="McMillan D.G."/>
            <person name="Olsson K."/>
            <person name="Stanton J.A."/>
            <person name="Stockwell P."/>
            <person name="Black M.A."/>
            <person name="Klingeman D.M."/>
            <person name="Land M.L."/>
            <person name="Han C.S."/>
            <person name="Martin S.L."/>
            <person name="Becher S.A."/>
            <person name="Peddie C.J."/>
            <person name="Morgan H.W."/>
            <person name="Matthies D."/>
            <person name="Preiss L."/>
            <person name="Meier T."/>
            <person name="Brown S.D."/>
            <person name="Cook G.M."/>
        </authorList>
    </citation>
    <scope>NUCLEOTIDE SEQUENCE [LARGE SCALE GENOMIC DNA]</scope>
    <source>
        <strain evidence="9 11">TA2.A1</strain>
    </source>
</reference>
<keyword evidence="6" id="KW-0378">Hydrolase</keyword>
<dbReference type="PANTHER" id="PTHR42961:SF2">
    <property type="entry name" value="IRON-SULFUR PROTEIN NUBPL"/>
    <property type="match status" value="1"/>
</dbReference>
<dbReference type="Pfam" id="PF01883">
    <property type="entry name" value="FeS_assembly_P"/>
    <property type="match status" value="1"/>
</dbReference>
<keyword evidence="12" id="KW-1185">Reference proteome</keyword>
<dbReference type="InterPro" id="IPR002744">
    <property type="entry name" value="MIP18-like"/>
</dbReference>
<dbReference type="InterPro" id="IPR034904">
    <property type="entry name" value="FSCA_dom_sf"/>
</dbReference>
<dbReference type="GO" id="GO:0140663">
    <property type="term" value="F:ATP-dependent FeS chaperone activity"/>
    <property type="evidence" value="ECO:0007669"/>
    <property type="project" value="InterPro"/>
</dbReference>
<evidence type="ECO:0000256" key="3">
    <source>
        <dbReference type="ARBA" id="ARBA00022840"/>
    </source>
</evidence>
<evidence type="ECO:0000256" key="7">
    <source>
        <dbReference type="SAM" id="MobiDB-lite"/>
    </source>
</evidence>
<dbReference type="SUPFAM" id="SSF117916">
    <property type="entry name" value="Fe-S cluster assembly (FSCA) domain-like"/>
    <property type="match status" value="1"/>
</dbReference>
<comment type="function">
    <text evidence="6">Binds and transfers iron-sulfur (Fe-S) clusters to target apoproteins. Can hydrolyze ATP.</text>
</comment>
<dbReference type="EMBL" id="CP082237">
    <property type="protein sequence ID" value="QZT34456.1"/>
    <property type="molecule type" value="Genomic_DNA"/>
</dbReference>
<name>F5L9J1_CALTT</name>
<dbReference type="Proteomes" id="UP000010716">
    <property type="component" value="Unassembled WGS sequence"/>
</dbReference>
<dbReference type="GO" id="GO:0046872">
    <property type="term" value="F:metal ion binding"/>
    <property type="evidence" value="ECO:0007669"/>
    <property type="project" value="UniProtKB-KW"/>
</dbReference>
<dbReference type="eggNOG" id="COG0489">
    <property type="taxonomic scope" value="Bacteria"/>
</dbReference>
<gene>
    <name evidence="9" type="ORF">CathTA2_2496</name>
    <name evidence="10" type="ORF">HUR95_03410</name>
</gene>
<reference evidence="10" key="3">
    <citation type="submission" date="2021-08" db="EMBL/GenBank/DDBJ databases">
        <authorList>
            <person name="de Jong S."/>
            <person name="van den Broek M."/>
            <person name="Merkel A."/>
            <person name="de la Torre Cortes P."/>
            <person name="Kalamorz F."/>
            <person name="Cook G."/>
            <person name="van Loosdrecht M."/>
            <person name="McMillan D."/>
        </authorList>
    </citation>
    <scope>NUCLEOTIDE SEQUENCE</scope>
    <source>
        <strain evidence="10">TA2.A1</strain>
    </source>
</reference>
<dbReference type="InterPro" id="IPR033756">
    <property type="entry name" value="YlxH/NBP35"/>
</dbReference>
<dbReference type="EMBL" id="AFCE01000158">
    <property type="protein sequence ID" value="EGL81978.1"/>
    <property type="molecule type" value="Genomic_DNA"/>
</dbReference>
<dbReference type="Proteomes" id="UP000825179">
    <property type="component" value="Chromosome"/>
</dbReference>
<feature type="domain" description="MIP18 family-like" evidence="8">
    <location>
        <begin position="4"/>
        <end position="75"/>
    </location>
</feature>
<evidence type="ECO:0000256" key="5">
    <source>
        <dbReference type="ARBA" id="ARBA00023014"/>
    </source>
</evidence>
<dbReference type="OrthoDB" id="9809679at2"/>
<evidence type="ECO:0000313" key="11">
    <source>
        <dbReference type="Proteomes" id="UP000010716"/>
    </source>
</evidence>